<proteinExistence type="predicted"/>
<evidence type="ECO:0000313" key="17">
    <source>
        <dbReference type="EMBL" id="QOS28897.1"/>
    </source>
</evidence>
<dbReference type="EMBL" id="MT898223">
    <property type="protein sequence ID" value="QOS22765.1"/>
    <property type="molecule type" value="Genomic_DNA"/>
</dbReference>
<dbReference type="EMBL" id="MT898356">
    <property type="protein sequence ID" value="QOS27718.1"/>
    <property type="molecule type" value="Genomic_DNA"/>
</dbReference>
<evidence type="ECO:0000313" key="18">
    <source>
        <dbReference type="EMBL" id="QOS29689.1"/>
    </source>
</evidence>
<accession>A0A7M1VU78</accession>
<evidence type="ECO:0000313" key="2">
    <source>
        <dbReference type="EMBL" id="QOS15738.1"/>
    </source>
</evidence>
<name>A0A7M1VU78_VIBPH</name>
<dbReference type="EMBL" id="MT898407">
    <property type="protein sequence ID" value="QOS29689.1"/>
    <property type="molecule type" value="Genomic_DNA"/>
</dbReference>
<evidence type="ECO:0000313" key="6">
    <source>
        <dbReference type="EMBL" id="QOS22543.1"/>
    </source>
</evidence>
<evidence type="ECO:0000313" key="4">
    <source>
        <dbReference type="EMBL" id="QOS17791.1"/>
    </source>
</evidence>
<evidence type="ECO:0000313" key="11">
    <source>
        <dbReference type="EMBL" id="QOS24400.1"/>
    </source>
</evidence>
<gene>
    <name evidence="16" type="ORF">VP193_00022</name>
    <name evidence="13" type="ORF">VP245_00022</name>
    <name evidence="10" type="ORF">VP246_00022</name>
    <name evidence="12" type="ORF">VP248_00022</name>
    <name evidence="7" type="ORF">VP252_00022</name>
    <name evidence="6" type="ORF">VP253_00022</name>
    <name evidence="5" type="ORF">VP254_00022</name>
    <name evidence="3" type="ORF">VP256_00022</name>
    <name evidence="17" type="ORF">VP258_00022</name>
    <name evidence="18" type="ORF">VP260_00022</name>
    <name evidence="1" type="ORF">VP263_00022</name>
    <name evidence="9" type="ORF">VP265_00022</name>
    <name evidence="19" type="ORF">VP267_00022</name>
    <name evidence="2" type="ORF">VP27_00022</name>
    <name evidence="15" type="ORF">VP30_00022</name>
    <name evidence="8" type="ORF">VP40_00022</name>
    <name evidence="4" type="ORF">VP46_00022</name>
    <name evidence="11" type="ORF">VP47_00022</name>
    <name evidence="14" type="ORF">VP70_00022</name>
</gene>
<evidence type="ECO:0000313" key="12">
    <source>
        <dbReference type="EMBL" id="QOS25315.1"/>
    </source>
</evidence>
<dbReference type="EMBL" id="MT898263">
    <property type="protein sequence ID" value="QOS24194.1"/>
    <property type="molecule type" value="Genomic_DNA"/>
</dbReference>
<evidence type="ECO:0000313" key="8">
    <source>
        <dbReference type="EMBL" id="QOS23202.1"/>
    </source>
</evidence>
<evidence type="ECO:0000313" key="19">
    <source>
        <dbReference type="EMBL" id="QOS30107.1"/>
    </source>
</evidence>
<dbReference type="EMBL" id="MT898059">
    <property type="protein sequence ID" value="QOS16750.1"/>
    <property type="molecule type" value="Genomic_DNA"/>
</dbReference>
<dbReference type="EMBL" id="MT898370">
    <property type="protein sequence ID" value="QOS28285.1"/>
    <property type="molecule type" value="Genomic_DNA"/>
</dbReference>
<evidence type="ECO:0000313" key="1">
    <source>
        <dbReference type="EMBL" id="QOS15579.1"/>
    </source>
</evidence>
<dbReference type="RefSeq" id="WP_029804837.1">
    <property type="nucleotide sequence ID" value="NZ_CANUIO010000042.1"/>
</dbReference>
<dbReference type="EMBL" id="MT898028">
    <property type="protein sequence ID" value="QOS15579.1"/>
    <property type="molecule type" value="Genomic_DNA"/>
</dbReference>
<sequence length="156" mass="17738">MNKTLIAFSIAIAFIAVHLFSLASRDEQSNTKARNVVQIDTSALFQEKKLEPHALSTLYKVENKLSTEAQGEAESADVSQIKLGDVDVHVRAISKVGQDYIVYVSYNESNKDKKQKLRLDDELLGFKLVSVNRKQIQFERDTQLVEFSIFEDKKDK</sequence>
<dbReference type="EMBL" id="MT898350">
    <property type="protein sequence ID" value="QOS27496.1"/>
    <property type="molecule type" value="Genomic_DNA"/>
</dbReference>
<evidence type="ECO:0000313" key="9">
    <source>
        <dbReference type="EMBL" id="QOS23972.1"/>
    </source>
</evidence>
<evidence type="ECO:0000313" key="15">
    <source>
        <dbReference type="EMBL" id="QOS28285.1"/>
    </source>
</evidence>
<dbReference type="EMBL" id="MT898268">
    <property type="protein sequence ID" value="QOS24400.1"/>
    <property type="molecule type" value="Genomic_DNA"/>
</dbReference>
<evidence type="ECO:0000313" key="3">
    <source>
        <dbReference type="EMBL" id="QOS16750.1"/>
    </source>
</evidence>
<evidence type="ECO:0000313" key="16">
    <source>
        <dbReference type="EMBL" id="QOS28388.1"/>
    </source>
</evidence>
<dbReference type="EMBL" id="MT898235">
    <property type="protein sequence ID" value="QOS23202.1"/>
    <property type="molecule type" value="Genomic_DNA"/>
</dbReference>
<dbReference type="EMBL" id="MT898115">
    <property type="protein sequence ID" value="QOS18780.1"/>
    <property type="molecule type" value="Genomic_DNA"/>
</dbReference>
<protein>
    <submittedName>
        <fullName evidence="5">Uncharacterized protein</fullName>
    </submittedName>
</protein>
<dbReference type="EMBL" id="MT898372">
    <property type="protein sequence ID" value="QOS28388.1"/>
    <property type="molecule type" value="Genomic_DNA"/>
</dbReference>
<evidence type="ECO:0000313" key="14">
    <source>
        <dbReference type="EMBL" id="QOS27718.1"/>
    </source>
</evidence>
<dbReference type="EMBL" id="MT898385">
    <property type="protein sequence ID" value="QOS28897.1"/>
    <property type="molecule type" value="Genomic_DNA"/>
</dbReference>
<dbReference type="AlphaFoldDB" id="A0A7M1VU78"/>
<evidence type="ECO:0000313" key="7">
    <source>
        <dbReference type="EMBL" id="QOS22765.1"/>
    </source>
</evidence>
<evidence type="ECO:0000313" key="13">
    <source>
        <dbReference type="EMBL" id="QOS27496.1"/>
    </source>
</evidence>
<evidence type="ECO:0000313" key="5">
    <source>
        <dbReference type="EMBL" id="QOS18780.1"/>
    </source>
</evidence>
<organism evidence="5">
    <name type="scientific">Vibrio parahaemolyticus</name>
    <dbReference type="NCBI Taxonomy" id="670"/>
    <lineage>
        <taxon>Bacteria</taxon>
        <taxon>Pseudomonadati</taxon>
        <taxon>Pseudomonadota</taxon>
        <taxon>Gammaproteobacteria</taxon>
        <taxon>Vibrionales</taxon>
        <taxon>Vibrionaceae</taxon>
        <taxon>Vibrio</taxon>
    </lineage>
</organism>
<dbReference type="EMBL" id="MT898088">
    <property type="protein sequence ID" value="QOS17791.1"/>
    <property type="molecule type" value="Genomic_DNA"/>
</dbReference>
<dbReference type="EMBL" id="MT898292">
    <property type="protein sequence ID" value="QOS25315.1"/>
    <property type="molecule type" value="Genomic_DNA"/>
</dbReference>
<dbReference type="EMBL" id="MT898257">
    <property type="protein sequence ID" value="QOS23972.1"/>
    <property type="molecule type" value="Genomic_DNA"/>
</dbReference>
<evidence type="ECO:0000313" key="10">
    <source>
        <dbReference type="EMBL" id="QOS24194.1"/>
    </source>
</evidence>
<dbReference type="EMBL" id="MT898419">
    <property type="protein sequence ID" value="QOS30107.1"/>
    <property type="molecule type" value="Genomic_DNA"/>
</dbReference>
<reference evidence="5" key="1">
    <citation type="submission" date="2020-08" db="EMBL/GenBank/DDBJ databases">
        <title>Genetic structure, function and evolution of capsule biosynthesis loci in Vibrio parahaemolyticus.</title>
        <authorList>
            <person name="Li L."/>
            <person name="Bian S."/>
        </authorList>
    </citation>
    <scope>NUCLEOTIDE SEQUENCE</scope>
    <source>
        <strain evidence="16">VP193</strain>
        <strain evidence="13">VP245</strain>
        <strain evidence="10">VP246</strain>
        <strain evidence="12">VP248</strain>
        <strain evidence="7">VP252</strain>
        <strain evidence="6">VP253</strain>
        <strain evidence="5">VP254</strain>
        <strain evidence="3">VP256</strain>
        <strain evidence="17">VP258</strain>
        <strain evidence="18">VP260</strain>
        <strain evidence="1">VP263</strain>
        <strain evidence="9">VP265</strain>
        <strain evidence="19">VP267</strain>
        <strain evidence="2">VP27</strain>
        <strain evidence="15">VP30</strain>
        <strain evidence="8">VP40</strain>
        <strain evidence="4">VP46</strain>
        <strain evidence="11">VP47</strain>
        <strain evidence="14">VP70</strain>
    </source>
</reference>
<dbReference type="EMBL" id="MT898032">
    <property type="protein sequence ID" value="QOS15738.1"/>
    <property type="molecule type" value="Genomic_DNA"/>
</dbReference>
<dbReference type="EMBL" id="MT898217">
    <property type="protein sequence ID" value="QOS22543.1"/>
    <property type="molecule type" value="Genomic_DNA"/>
</dbReference>